<dbReference type="GO" id="GO:0005634">
    <property type="term" value="C:nucleus"/>
    <property type="evidence" value="ECO:0007669"/>
    <property type="project" value="TreeGrafter"/>
</dbReference>
<gene>
    <name evidence="2" type="ORF">J5N97_020161</name>
</gene>
<evidence type="ECO:0000256" key="1">
    <source>
        <dbReference type="SAM" id="MobiDB-lite"/>
    </source>
</evidence>
<evidence type="ECO:0000313" key="3">
    <source>
        <dbReference type="Proteomes" id="UP001085076"/>
    </source>
</evidence>
<sequence>MGWNGAPGVAASPVVKKVIRLNVPTDKFPNYNFVGRLLGPRVKDAAKEEELRGKPGYEHLNESLHVLIEAELPADIIDANLSQAIGIIEDLLQPVDESLDYYKKQQLRELALLNGTLREESPHMSSSMSPGTSPFHSSSMKRPKTGR</sequence>
<dbReference type="AlphaFoldDB" id="A0A9D5CF98"/>
<dbReference type="EMBL" id="JAGGNH010000005">
    <property type="protein sequence ID" value="KAJ0972202.1"/>
    <property type="molecule type" value="Genomic_DNA"/>
</dbReference>
<protein>
    <recommendedName>
        <fullName evidence="4">KH domain-containing protein</fullName>
    </recommendedName>
</protein>
<dbReference type="InterPro" id="IPR036612">
    <property type="entry name" value="KH_dom_type_1_sf"/>
</dbReference>
<evidence type="ECO:0008006" key="4">
    <source>
        <dbReference type="Google" id="ProtNLM"/>
    </source>
</evidence>
<evidence type="ECO:0000313" key="2">
    <source>
        <dbReference type="EMBL" id="KAJ0972202.1"/>
    </source>
</evidence>
<accession>A0A9D5CF98</accession>
<name>A0A9D5CF98_9LILI</name>
<dbReference type="Proteomes" id="UP001085076">
    <property type="component" value="Miscellaneous, Linkage group lg05"/>
</dbReference>
<dbReference type="PANTHER" id="PTHR11208:SF109">
    <property type="entry name" value="OS01G0886300 PROTEIN"/>
    <property type="match status" value="1"/>
</dbReference>
<keyword evidence="3" id="KW-1185">Reference proteome</keyword>
<feature type="compositionally biased region" description="Low complexity" evidence="1">
    <location>
        <begin position="123"/>
        <end position="138"/>
    </location>
</feature>
<comment type="caution">
    <text evidence="2">The sequence shown here is derived from an EMBL/GenBank/DDBJ whole genome shotgun (WGS) entry which is preliminary data.</text>
</comment>
<reference evidence="2" key="2">
    <citation type="journal article" date="2022" name="Hortic Res">
        <title>The genome of Dioscorea zingiberensis sheds light on the biosynthesis, origin and evolution of the medicinally important diosgenin saponins.</title>
        <authorList>
            <person name="Li Y."/>
            <person name="Tan C."/>
            <person name="Li Z."/>
            <person name="Guo J."/>
            <person name="Li S."/>
            <person name="Chen X."/>
            <person name="Wang C."/>
            <person name="Dai X."/>
            <person name="Yang H."/>
            <person name="Song W."/>
            <person name="Hou L."/>
            <person name="Xu J."/>
            <person name="Tong Z."/>
            <person name="Xu A."/>
            <person name="Yuan X."/>
            <person name="Wang W."/>
            <person name="Yang Q."/>
            <person name="Chen L."/>
            <person name="Sun Z."/>
            <person name="Wang K."/>
            <person name="Pan B."/>
            <person name="Chen J."/>
            <person name="Bao Y."/>
            <person name="Liu F."/>
            <person name="Qi X."/>
            <person name="Gang D.R."/>
            <person name="Wen J."/>
            <person name="Li J."/>
        </authorList>
    </citation>
    <scope>NUCLEOTIDE SEQUENCE</scope>
    <source>
        <strain evidence="2">Dzin_1.0</strain>
    </source>
</reference>
<organism evidence="2 3">
    <name type="scientific">Dioscorea zingiberensis</name>
    <dbReference type="NCBI Taxonomy" id="325984"/>
    <lineage>
        <taxon>Eukaryota</taxon>
        <taxon>Viridiplantae</taxon>
        <taxon>Streptophyta</taxon>
        <taxon>Embryophyta</taxon>
        <taxon>Tracheophyta</taxon>
        <taxon>Spermatophyta</taxon>
        <taxon>Magnoliopsida</taxon>
        <taxon>Liliopsida</taxon>
        <taxon>Dioscoreales</taxon>
        <taxon>Dioscoreaceae</taxon>
        <taxon>Dioscorea</taxon>
    </lineage>
</organism>
<reference evidence="2" key="1">
    <citation type="submission" date="2021-03" db="EMBL/GenBank/DDBJ databases">
        <authorList>
            <person name="Li Z."/>
            <person name="Yang C."/>
        </authorList>
    </citation>
    <scope>NUCLEOTIDE SEQUENCE</scope>
    <source>
        <strain evidence="2">Dzin_1.0</strain>
        <tissue evidence="2">Leaf</tissue>
    </source>
</reference>
<feature type="region of interest" description="Disordered" evidence="1">
    <location>
        <begin position="119"/>
        <end position="147"/>
    </location>
</feature>
<dbReference type="SUPFAM" id="SSF54791">
    <property type="entry name" value="Eukaryotic type KH-domain (KH-domain type I)"/>
    <property type="match status" value="1"/>
</dbReference>
<dbReference type="GO" id="GO:0048024">
    <property type="term" value="P:regulation of mRNA splicing, via spliceosome"/>
    <property type="evidence" value="ECO:0007669"/>
    <property type="project" value="TreeGrafter"/>
</dbReference>
<dbReference type="Gene3D" id="3.30.1370.10">
    <property type="entry name" value="K Homology domain, type 1"/>
    <property type="match status" value="2"/>
</dbReference>
<dbReference type="OrthoDB" id="759027at2759"/>
<dbReference type="GO" id="GO:0003729">
    <property type="term" value="F:mRNA binding"/>
    <property type="evidence" value="ECO:0007669"/>
    <property type="project" value="TreeGrafter"/>
</dbReference>
<dbReference type="InterPro" id="IPR045071">
    <property type="entry name" value="BBP-like"/>
</dbReference>
<dbReference type="PANTHER" id="PTHR11208">
    <property type="entry name" value="RNA-BINDING PROTEIN RELATED"/>
    <property type="match status" value="1"/>
</dbReference>
<proteinExistence type="predicted"/>